<dbReference type="EMBL" id="AP022642">
    <property type="protein sequence ID" value="BCA30912.1"/>
    <property type="molecule type" value="Genomic_DNA"/>
</dbReference>
<name>A0A679GN71_9GAMM</name>
<organism evidence="1 2">
    <name type="scientific">Metapseudomonas otitidis</name>
    <dbReference type="NCBI Taxonomy" id="319939"/>
    <lineage>
        <taxon>Bacteria</taxon>
        <taxon>Pseudomonadati</taxon>
        <taxon>Pseudomonadota</taxon>
        <taxon>Gammaproteobacteria</taxon>
        <taxon>Pseudomonadales</taxon>
        <taxon>Pseudomonadaceae</taxon>
        <taxon>Metapseudomonas</taxon>
    </lineage>
</organism>
<evidence type="ECO:0000313" key="1">
    <source>
        <dbReference type="EMBL" id="BCA30912.1"/>
    </source>
</evidence>
<dbReference type="Pfam" id="PF06042">
    <property type="entry name" value="NTP_transf_6"/>
    <property type="match status" value="1"/>
</dbReference>
<accession>A0A679GN71</accession>
<proteinExistence type="predicted"/>
<dbReference type="GeneID" id="57400117"/>
<dbReference type="RefSeq" id="WP_172434705.1">
    <property type="nucleotide sequence ID" value="NZ_AP022642.1"/>
</dbReference>
<dbReference type="InterPro" id="IPR009267">
    <property type="entry name" value="NTP_transf_6"/>
</dbReference>
<dbReference type="KEGG" id="poj:PtoMrB4_48890"/>
<evidence type="ECO:0008006" key="3">
    <source>
        <dbReference type="Google" id="ProtNLM"/>
    </source>
</evidence>
<protein>
    <recommendedName>
        <fullName evidence="3">Nucleotidyltransferase family protein</fullName>
    </recommendedName>
</protein>
<sequence length="186" mass="21348">MVSLNSQRVMTLAMENPINQMLLERLATLDLPNCMLTAGCLFQAVWNKQCGQPAGWGVKDYDVIYYDDDLSWEAEDRVIQHVRRACSSLKANIEVRNQARVHLWYESRFGVIYPPLQTVTDGIDRYLIKATCIGINISTGDLYCTHGLDDLDRGILRINPLNPQPDLFLQKANSYQERWPYLVIEP</sequence>
<reference evidence="1 2" key="1">
    <citation type="journal article" date="2020" name="Microbiol. Resour. Announc.">
        <title>Complete genome sequence of Pseudomonas otitidis strain MrB4, isolated from Lake Biwa in Japan.</title>
        <authorList>
            <person name="Miyazaki K."/>
            <person name="Hase E."/>
            <person name="Maruya T."/>
        </authorList>
    </citation>
    <scope>NUCLEOTIDE SEQUENCE [LARGE SCALE GENOMIC DNA]</scope>
    <source>
        <strain evidence="1 2">MrB4</strain>
    </source>
</reference>
<dbReference type="PANTHER" id="PTHR39166:SF1">
    <property type="entry name" value="BLL1166 PROTEIN"/>
    <property type="match status" value="1"/>
</dbReference>
<gene>
    <name evidence="1" type="ORF">PtoMrB4_48890</name>
</gene>
<dbReference type="Proteomes" id="UP000501237">
    <property type="component" value="Chromosome"/>
</dbReference>
<dbReference type="PANTHER" id="PTHR39166">
    <property type="entry name" value="BLL1166 PROTEIN"/>
    <property type="match status" value="1"/>
</dbReference>
<dbReference type="AlphaFoldDB" id="A0A679GN71"/>
<evidence type="ECO:0000313" key="2">
    <source>
        <dbReference type="Proteomes" id="UP000501237"/>
    </source>
</evidence>